<evidence type="ECO:0000313" key="2">
    <source>
        <dbReference type="EMBL" id="CDF41235.1"/>
    </source>
</evidence>
<dbReference type="GeneID" id="17319245"/>
<protein>
    <submittedName>
        <fullName evidence="2">Uncharacterized protein</fullName>
    </submittedName>
</protein>
<dbReference type="RefSeq" id="XP_005711529.1">
    <property type="nucleotide sequence ID" value="XM_005711472.1"/>
</dbReference>
<organism evidence="2 3">
    <name type="scientific">Chondrus crispus</name>
    <name type="common">Carrageen Irish moss</name>
    <name type="synonym">Polymorpha crispa</name>
    <dbReference type="NCBI Taxonomy" id="2769"/>
    <lineage>
        <taxon>Eukaryota</taxon>
        <taxon>Rhodophyta</taxon>
        <taxon>Florideophyceae</taxon>
        <taxon>Rhodymeniophycidae</taxon>
        <taxon>Gigartinales</taxon>
        <taxon>Gigartinaceae</taxon>
        <taxon>Chondrus</taxon>
    </lineage>
</organism>
<accession>R7QV50</accession>
<name>R7QV50_CHOCR</name>
<feature type="region of interest" description="Disordered" evidence="1">
    <location>
        <begin position="53"/>
        <end position="87"/>
    </location>
</feature>
<feature type="region of interest" description="Disordered" evidence="1">
    <location>
        <begin position="27"/>
        <end position="46"/>
    </location>
</feature>
<feature type="compositionally biased region" description="Basic residues" evidence="1">
    <location>
        <begin position="62"/>
        <end position="73"/>
    </location>
</feature>
<evidence type="ECO:0000313" key="3">
    <source>
        <dbReference type="Proteomes" id="UP000012073"/>
    </source>
</evidence>
<dbReference type="EMBL" id="HG002333">
    <property type="protein sequence ID" value="CDF41235.1"/>
    <property type="molecule type" value="Genomic_DNA"/>
</dbReference>
<reference evidence="3" key="1">
    <citation type="journal article" date="2013" name="Proc. Natl. Acad. Sci. U.S.A.">
        <title>Genome structure and metabolic features in the red seaweed Chondrus crispus shed light on evolution of the Archaeplastida.</title>
        <authorList>
            <person name="Collen J."/>
            <person name="Porcel B."/>
            <person name="Carre W."/>
            <person name="Ball S.G."/>
            <person name="Chaparro C."/>
            <person name="Tonon T."/>
            <person name="Barbeyron T."/>
            <person name="Michel G."/>
            <person name="Noel B."/>
            <person name="Valentin K."/>
            <person name="Elias M."/>
            <person name="Artiguenave F."/>
            <person name="Arun A."/>
            <person name="Aury J.M."/>
            <person name="Barbosa-Neto J.F."/>
            <person name="Bothwell J.H."/>
            <person name="Bouget F.Y."/>
            <person name="Brillet L."/>
            <person name="Cabello-Hurtado F."/>
            <person name="Capella-Gutierrez S."/>
            <person name="Charrier B."/>
            <person name="Cladiere L."/>
            <person name="Cock J.M."/>
            <person name="Coelho S.M."/>
            <person name="Colleoni C."/>
            <person name="Czjzek M."/>
            <person name="Da Silva C."/>
            <person name="Delage L."/>
            <person name="Denoeud F."/>
            <person name="Deschamps P."/>
            <person name="Dittami S.M."/>
            <person name="Gabaldon T."/>
            <person name="Gachon C.M."/>
            <person name="Groisillier A."/>
            <person name="Herve C."/>
            <person name="Jabbari K."/>
            <person name="Katinka M."/>
            <person name="Kloareg B."/>
            <person name="Kowalczyk N."/>
            <person name="Labadie K."/>
            <person name="Leblanc C."/>
            <person name="Lopez P.J."/>
            <person name="McLachlan D.H."/>
            <person name="Meslet-Cladiere L."/>
            <person name="Moustafa A."/>
            <person name="Nehr Z."/>
            <person name="Nyvall Collen P."/>
            <person name="Panaud O."/>
            <person name="Partensky F."/>
            <person name="Poulain J."/>
            <person name="Rensing S.A."/>
            <person name="Rousvoal S."/>
            <person name="Samson G."/>
            <person name="Symeonidi A."/>
            <person name="Weissenbach J."/>
            <person name="Zambounis A."/>
            <person name="Wincker P."/>
            <person name="Boyen C."/>
        </authorList>
    </citation>
    <scope>NUCLEOTIDE SEQUENCE [LARGE SCALE GENOMIC DNA]</scope>
    <source>
        <strain evidence="3">cv. Stackhouse</strain>
    </source>
</reference>
<evidence type="ECO:0000256" key="1">
    <source>
        <dbReference type="SAM" id="MobiDB-lite"/>
    </source>
</evidence>
<sequence>MGGIPYADLCKEKVREAFKEMKKNEHMAKGEFDQQEATSGGSRAENLTLPCHTRVSSSCPRKSAHTKDRKSNRHCPVNYSEQPMVWP</sequence>
<dbReference type="Proteomes" id="UP000012073">
    <property type="component" value="Unassembled WGS sequence"/>
</dbReference>
<proteinExistence type="predicted"/>
<dbReference type="Gramene" id="CDF41235">
    <property type="protein sequence ID" value="CDF41235"/>
    <property type="gene ID" value="CHC_T00007761001"/>
</dbReference>
<gene>
    <name evidence="2" type="ORF">CHC_T00007761001</name>
</gene>
<dbReference type="KEGG" id="ccp:CHC_T00007761001"/>
<dbReference type="AlphaFoldDB" id="R7QV50"/>
<keyword evidence="3" id="KW-1185">Reference proteome</keyword>